<evidence type="ECO:0000256" key="1">
    <source>
        <dbReference type="SAM" id="MobiDB-lite"/>
    </source>
</evidence>
<feature type="compositionally biased region" description="Basic and acidic residues" evidence="1">
    <location>
        <begin position="18"/>
        <end position="27"/>
    </location>
</feature>
<name>A0A3S5BQ34_9PLAT</name>
<dbReference type="Proteomes" id="UP000784294">
    <property type="component" value="Unassembled WGS sequence"/>
</dbReference>
<protein>
    <submittedName>
        <fullName evidence="2">Uncharacterized protein</fullName>
    </submittedName>
</protein>
<gene>
    <name evidence="2" type="ORF">PXEA_LOCUS27475</name>
</gene>
<dbReference type="EMBL" id="CAAALY010246869">
    <property type="protein sequence ID" value="VEL34035.1"/>
    <property type="molecule type" value="Genomic_DNA"/>
</dbReference>
<organism evidence="2 3">
    <name type="scientific">Protopolystoma xenopodis</name>
    <dbReference type="NCBI Taxonomy" id="117903"/>
    <lineage>
        <taxon>Eukaryota</taxon>
        <taxon>Metazoa</taxon>
        <taxon>Spiralia</taxon>
        <taxon>Lophotrochozoa</taxon>
        <taxon>Platyhelminthes</taxon>
        <taxon>Monogenea</taxon>
        <taxon>Polyopisthocotylea</taxon>
        <taxon>Polystomatidea</taxon>
        <taxon>Polystomatidae</taxon>
        <taxon>Protopolystoma</taxon>
    </lineage>
</organism>
<accession>A0A3S5BQ34</accession>
<proteinExistence type="predicted"/>
<feature type="region of interest" description="Disordered" evidence="1">
    <location>
        <begin position="1"/>
        <end position="35"/>
    </location>
</feature>
<sequence length="79" mass="8991">MATGCHEAQVASSSTVGRGEEMRHDEAESAIQFSPVQFGRDKKRFRDSMPREPQWRCEAYSFWSALGNGINQPRPTKFL</sequence>
<keyword evidence="3" id="KW-1185">Reference proteome</keyword>
<dbReference type="AlphaFoldDB" id="A0A3S5BQ34"/>
<evidence type="ECO:0000313" key="2">
    <source>
        <dbReference type="EMBL" id="VEL34035.1"/>
    </source>
</evidence>
<evidence type="ECO:0000313" key="3">
    <source>
        <dbReference type="Proteomes" id="UP000784294"/>
    </source>
</evidence>
<comment type="caution">
    <text evidence="2">The sequence shown here is derived from an EMBL/GenBank/DDBJ whole genome shotgun (WGS) entry which is preliminary data.</text>
</comment>
<reference evidence="2" key="1">
    <citation type="submission" date="2018-11" db="EMBL/GenBank/DDBJ databases">
        <authorList>
            <consortium name="Pathogen Informatics"/>
        </authorList>
    </citation>
    <scope>NUCLEOTIDE SEQUENCE</scope>
</reference>